<dbReference type="EMBL" id="LR134523">
    <property type="protein sequence ID" value="VEJ35643.1"/>
    <property type="molecule type" value="Genomic_DNA"/>
</dbReference>
<evidence type="ECO:0000256" key="1">
    <source>
        <dbReference type="ARBA" id="ARBA00000385"/>
    </source>
</evidence>
<dbReference type="OrthoDB" id="9802309at2"/>
<sequence length="299" mass="32939">MKHSENKSAIGIVAVDKPAGWTSHDVVAKLRRLYHTKQVGHTGTLDPMATGLLPVCVGKATKLVEYIARDRKTYLAKAVSGIRTDTGDTTGIVYAKSDLPVPDDLAEILASFVGEQDQIPPMYSALKYKGKKLYEYARMGICVPRVPRRICVYDLECIDGAADAITLRASVSSGTYIRTLIDDIGVEASCYFTMAGLRRESVGKLHVEEAHTLDAIEAMSEAEREALLLPMDRMLGHLPAAEFPASQRLALSQGKSFESPYVEEGENTFRVYTDGEFLGLGEVRTKDGRREFKMKKVLC</sequence>
<dbReference type="SUPFAM" id="SSF55120">
    <property type="entry name" value="Pseudouridine synthase"/>
    <property type="match status" value="1"/>
</dbReference>
<dbReference type="GO" id="GO:0160148">
    <property type="term" value="F:tRNA pseudouridine(55) synthase activity"/>
    <property type="evidence" value="ECO:0007669"/>
    <property type="project" value="UniProtKB-EC"/>
</dbReference>
<gene>
    <name evidence="5 8" type="primary">truB</name>
    <name evidence="8" type="ORF">NCTC13079_00805</name>
</gene>
<evidence type="ECO:0000256" key="2">
    <source>
        <dbReference type="ARBA" id="ARBA00005642"/>
    </source>
</evidence>
<keyword evidence="4 5" id="KW-0413">Isomerase</keyword>
<evidence type="ECO:0000313" key="8">
    <source>
        <dbReference type="EMBL" id="VEJ35643.1"/>
    </source>
</evidence>
<dbReference type="GO" id="GO:0031119">
    <property type="term" value="P:tRNA pseudouridine synthesis"/>
    <property type="evidence" value="ECO:0007669"/>
    <property type="project" value="UniProtKB-UniRule"/>
</dbReference>
<keyword evidence="9" id="KW-1185">Reference proteome</keyword>
<evidence type="ECO:0000313" key="9">
    <source>
        <dbReference type="Proteomes" id="UP000269544"/>
    </source>
</evidence>
<comment type="function">
    <text evidence="5">Responsible for synthesis of pseudouridine from uracil-55 in the psi GC loop of transfer RNAs.</text>
</comment>
<dbReference type="HAMAP" id="MF_01080">
    <property type="entry name" value="TruB_bact"/>
    <property type="match status" value="1"/>
</dbReference>
<feature type="domain" description="tRNA pseudouridylate synthase B C-terminal" evidence="7">
    <location>
        <begin position="178"/>
        <end position="235"/>
    </location>
</feature>
<comment type="similarity">
    <text evidence="2 5">Belongs to the pseudouridine synthase TruB family. Type 1 subfamily.</text>
</comment>
<dbReference type="AlphaFoldDB" id="A0A448V1C8"/>
<dbReference type="InterPro" id="IPR020103">
    <property type="entry name" value="PsdUridine_synth_cat_dom_sf"/>
</dbReference>
<dbReference type="PANTHER" id="PTHR13767:SF2">
    <property type="entry name" value="PSEUDOURIDYLATE SYNTHASE TRUB1"/>
    <property type="match status" value="1"/>
</dbReference>
<reference evidence="8 9" key="1">
    <citation type="submission" date="2018-12" db="EMBL/GenBank/DDBJ databases">
        <authorList>
            <consortium name="Pathogen Informatics"/>
        </authorList>
    </citation>
    <scope>NUCLEOTIDE SEQUENCE [LARGE SCALE GENOMIC DNA]</scope>
    <source>
        <strain evidence="8 9">NCTC13079</strain>
    </source>
</reference>
<dbReference type="PANTHER" id="PTHR13767">
    <property type="entry name" value="TRNA-PSEUDOURIDINE SYNTHASE"/>
    <property type="match status" value="1"/>
</dbReference>
<dbReference type="KEGG" id="piv:NCTC13079_00805"/>
<dbReference type="Pfam" id="PF01509">
    <property type="entry name" value="TruB_N"/>
    <property type="match status" value="1"/>
</dbReference>
<dbReference type="RefSeq" id="WP_126465408.1">
    <property type="nucleotide sequence ID" value="NZ_JAUSWF010000001.1"/>
</dbReference>
<proteinExistence type="inferred from homology"/>
<evidence type="ECO:0000256" key="5">
    <source>
        <dbReference type="HAMAP-Rule" id="MF_01080"/>
    </source>
</evidence>
<comment type="catalytic activity">
    <reaction evidence="1 5">
        <text>uridine(55) in tRNA = pseudouridine(55) in tRNA</text>
        <dbReference type="Rhea" id="RHEA:42532"/>
        <dbReference type="Rhea" id="RHEA-COMP:10101"/>
        <dbReference type="Rhea" id="RHEA-COMP:10102"/>
        <dbReference type="ChEBI" id="CHEBI:65314"/>
        <dbReference type="ChEBI" id="CHEBI:65315"/>
        <dbReference type="EC" id="5.4.99.25"/>
    </reaction>
</comment>
<feature type="active site" description="Nucleophile" evidence="5">
    <location>
        <position position="46"/>
    </location>
</feature>
<dbReference type="Pfam" id="PF16198">
    <property type="entry name" value="TruB_C_2"/>
    <property type="match status" value="1"/>
</dbReference>
<dbReference type="InterPro" id="IPR014780">
    <property type="entry name" value="tRNA_psdUridine_synth_TruB"/>
</dbReference>
<dbReference type="EC" id="5.4.99.25" evidence="5"/>
<organism evidence="8 9">
    <name type="scientific">Aedoeadaptatus ivorii</name>
    <dbReference type="NCBI Taxonomy" id="54006"/>
    <lineage>
        <taxon>Bacteria</taxon>
        <taxon>Bacillati</taxon>
        <taxon>Bacillota</taxon>
        <taxon>Tissierellia</taxon>
        <taxon>Tissierellales</taxon>
        <taxon>Peptoniphilaceae</taxon>
        <taxon>Aedoeadaptatus</taxon>
    </lineage>
</organism>
<dbReference type="GO" id="GO:0003723">
    <property type="term" value="F:RNA binding"/>
    <property type="evidence" value="ECO:0007669"/>
    <property type="project" value="InterPro"/>
</dbReference>
<feature type="domain" description="Pseudouridine synthase II N-terminal" evidence="6">
    <location>
        <begin position="31"/>
        <end position="177"/>
    </location>
</feature>
<keyword evidence="3 5" id="KW-0819">tRNA processing</keyword>
<accession>A0A448V1C8</accession>
<dbReference type="InterPro" id="IPR002501">
    <property type="entry name" value="PsdUridine_synth_N"/>
</dbReference>
<dbReference type="NCBIfam" id="TIGR00431">
    <property type="entry name" value="TruB"/>
    <property type="match status" value="1"/>
</dbReference>
<evidence type="ECO:0000259" key="6">
    <source>
        <dbReference type="Pfam" id="PF01509"/>
    </source>
</evidence>
<evidence type="ECO:0000259" key="7">
    <source>
        <dbReference type="Pfam" id="PF16198"/>
    </source>
</evidence>
<dbReference type="InterPro" id="IPR032819">
    <property type="entry name" value="TruB_C"/>
</dbReference>
<name>A0A448V1C8_9FIRM</name>
<dbReference type="CDD" id="cd02573">
    <property type="entry name" value="PseudoU_synth_EcTruB"/>
    <property type="match status" value="1"/>
</dbReference>
<evidence type="ECO:0000256" key="3">
    <source>
        <dbReference type="ARBA" id="ARBA00022694"/>
    </source>
</evidence>
<evidence type="ECO:0000256" key="4">
    <source>
        <dbReference type="ARBA" id="ARBA00023235"/>
    </source>
</evidence>
<protein>
    <recommendedName>
        <fullName evidence="5">tRNA pseudouridine synthase B</fullName>
        <ecNumber evidence="5">5.4.99.25</ecNumber>
    </recommendedName>
    <alternativeName>
        <fullName evidence="5">tRNA pseudouridine(55) synthase</fullName>
        <shortName evidence="5">Psi55 synthase</shortName>
    </alternativeName>
    <alternativeName>
        <fullName evidence="5">tRNA pseudouridylate synthase</fullName>
    </alternativeName>
    <alternativeName>
        <fullName evidence="5">tRNA-uridine isomerase</fullName>
    </alternativeName>
</protein>
<dbReference type="GO" id="GO:1990481">
    <property type="term" value="P:mRNA pseudouridine synthesis"/>
    <property type="evidence" value="ECO:0007669"/>
    <property type="project" value="TreeGrafter"/>
</dbReference>
<dbReference type="Proteomes" id="UP000269544">
    <property type="component" value="Chromosome"/>
</dbReference>
<dbReference type="Gene3D" id="3.30.2350.10">
    <property type="entry name" value="Pseudouridine synthase"/>
    <property type="match status" value="1"/>
</dbReference>